<evidence type="ECO:0000313" key="2">
    <source>
        <dbReference type="EMBL" id="OVE47724.1"/>
    </source>
</evidence>
<dbReference type="EMBL" id="NHOO01000010">
    <property type="protein sequence ID" value="OVE47724.1"/>
    <property type="molecule type" value="Genomic_DNA"/>
</dbReference>
<comment type="caution">
    <text evidence="2">The sequence shown here is derived from an EMBL/GenBank/DDBJ whole genome shotgun (WGS) entry which is preliminary data.</text>
</comment>
<dbReference type="AlphaFoldDB" id="A0A202B878"/>
<evidence type="ECO:0008006" key="4">
    <source>
        <dbReference type="Google" id="ProtNLM"/>
    </source>
</evidence>
<reference evidence="2 3" key="1">
    <citation type="submission" date="2017-05" db="EMBL/GenBank/DDBJ databases">
        <title>Chromobacterium violaceum GHPS1 isolated from Hydrocarbon polluted soil in French Guiana display an awesome secondary metabolite arsenal and a battery of drug and heavy-metal-resistance and detoxification of xenobiotics proteins.</title>
        <authorList>
            <person name="Belbahri L."/>
        </authorList>
    </citation>
    <scope>NUCLEOTIDE SEQUENCE [LARGE SCALE GENOMIC DNA]</scope>
    <source>
        <strain evidence="2 3">GHPS1</strain>
    </source>
</reference>
<evidence type="ECO:0000313" key="3">
    <source>
        <dbReference type="Proteomes" id="UP000196342"/>
    </source>
</evidence>
<feature type="chain" id="PRO_5012962029" description="DUF2844 domain-containing protein" evidence="1">
    <location>
        <begin position="36"/>
        <end position="183"/>
    </location>
</feature>
<proteinExistence type="predicted"/>
<feature type="signal peptide" evidence="1">
    <location>
        <begin position="1"/>
        <end position="35"/>
    </location>
</feature>
<gene>
    <name evidence="2" type="ORF">CBW21_13800</name>
</gene>
<dbReference type="Proteomes" id="UP000196342">
    <property type="component" value="Unassembled WGS sequence"/>
</dbReference>
<keyword evidence="1" id="KW-0732">Signal</keyword>
<keyword evidence="3" id="KW-1185">Reference proteome</keyword>
<accession>A0A202B878</accession>
<dbReference type="Pfam" id="PF11005">
    <property type="entry name" value="DUF2844"/>
    <property type="match status" value="1"/>
</dbReference>
<protein>
    <recommendedName>
        <fullName evidence="4">DUF2844 domain-containing protein</fullName>
    </recommendedName>
</protein>
<evidence type="ECO:0000256" key="1">
    <source>
        <dbReference type="SAM" id="SignalP"/>
    </source>
</evidence>
<sequence>MAPKHEVCTNMSWKTSLSKSGICTVLLLSPLAALASLGGSASSVNQDLAALSGPPSRARSIQQSAPQPVDVTPQGVGYQIKAFSTQDGTAVREYLYQGRVFGVAWHGPAIPDLQQLFGQVHYASYRNSLRALEKSRSTQVSRRVLSVSNSTLVVKAYGKVPNFAGSAYVPQLLPAGFSAADLK</sequence>
<name>A0A202B878_CHRVL</name>
<dbReference type="InterPro" id="IPR021267">
    <property type="entry name" value="DUF2844"/>
</dbReference>
<organism evidence="2 3">
    <name type="scientific">Chromobacterium violaceum</name>
    <dbReference type="NCBI Taxonomy" id="536"/>
    <lineage>
        <taxon>Bacteria</taxon>
        <taxon>Pseudomonadati</taxon>
        <taxon>Pseudomonadota</taxon>
        <taxon>Betaproteobacteria</taxon>
        <taxon>Neisseriales</taxon>
        <taxon>Chromobacteriaceae</taxon>
        <taxon>Chromobacterium</taxon>
    </lineage>
</organism>